<dbReference type="EMBL" id="LR134359">
    <property type="protein sequence ID" value="VEG60405.1"/>
    <property type="molecule type" value="Genomic_DNA"/>
</dbReference>
<evidence type="ECO:0000313" key="3">
    <source>
        <dbReference type="Proteomes" id="UP000275504"/>
    </source>
</evidence>
<keyword evidence="1" id="KW-0472">Membrane</keyword>
<proteinExistence type="predicted"/>
<sequence>MESLDLMYKIIIGICVIGCIALYFYNPKNTKEKHS</sequence>
<keyword evidence="1" id="KW-0812">Transmembrane</keyword>
<accession>A0A381D297</accession>
<gene>
    <name evidence="2" type="ORF">NCTC11951_00244</name>
</gene>
<name>A0A381D297_CAMJU</name>
<feature type="transmembrane region" description="Helical" evidence="1">
    <location>
        <begin position="6"/>
        <end position="25"/>
    </location>
</feature>
<dbReference type="Proteomes" id="UP000275504">
    <property type="component" value="Chromosome"/>
</dbReference>
<dbReference type="AlphaFoldDB" id="A0A381D297"/>
<evidence type="ECO:0000256" key="1">
    <source>
        <dbReference type="SAM" id="Phobius"/>
    </source>
</evidence>
<reference evidence="2 3" key="1">
    <citation type="submission" date="2018-12" db="EMBL/GenBank/DDBJ databases">
        <authorList>
            <consortium name="Pathogen Informatics"/>
        </authorList>
    </citation>
    <scope>NUCLEOTIDE SEQUENCE [LARGE SCALE GENOMIC DNA]</scope>
    <source>
        <strain evidence="2 3">NCTC11951</strain>
    </source>
</reference>
<evidence type="ECO:0000313" key="2">
    <source>
        <dbReference type="EMBL" id="VEG60405.1"/>
    </source>
</evidence>
<organism evidence="2 3">
    <name type="scientific">Campylobacter jejuni subsp. doylei</name>
    <dbReference type="NCBI Taxonomy" id="32021"/>
    <lineage>
        <taxon>Bacteria</taxon>
        <taxon>Pseudomonadati</taxon>
        <taxon>Campylobacterota</taxon>
        <taxon>Epsilonproteobacteria</taxon>
        <taxon>Campylobacterales</taxon>
        <taxon>Campylobacteraceae</taxon>
        <taxon>Campylobacter</taxon>
    </lineage>
</organism>
<protein>
    <submittedName>
        <fullName evidence="2">Uncharacterized protein</fullName>
    </submittedName>
</protein>
<keyword evidence="1" id="KW-1133">Transmembrane helix</keyword>